<dbReference type="InterPro" id="IPR057668">
    <property type="entry name" value="E2_Ub-conjug_enz_C"/>
</dbReference>
<feature type="domain" description="Non-canonical E2 ubiquitin-conjugating enzyme C-terminal" evidence="1">
    <location>
        <begin position="1"/>
        <end position="457"/>
    </location>
</feature>
<evidence type="ECO:0000259" key="1">
    <source>
        <dbReference type="Pfam" id="PF09418"/>
    </source>
</evidence>
<accession>A0A0D3J8A5</accession>
<dbReference type="KEGG" id="ehx:EMIHUDRAFT_75396"/>
<proteinExistence type="predicted"/>
<dbReference type="PANTHER" id="PTHR31560:SF0">
    <property type="entry name" value="UPF0652 PROTEIN C22H10.08"/>
    <property type="match status" value="1"/>
</dbReference>
<dbReference type="GeneID" id="17265285"/>
<evidence type="ECO:0000313" key="2">
    <source>
        <dbReference type="EnsemblProtists" id="EOD19740"/>
    </source>
</evidence>
<dbReference type="Pfam" id="PF09418">
    <property type="entry name" value="DUF2009"/>
    <property type="match status" value="1"/>
</dbReference>
<name>A0A0D3J8A5_EMIH1</name>
<dbReference type="RefSeq" id="XP_005772169.1">
    <property type="nucleotide sequence ID" value="XM_005772112.1"/>
</dbReference>
<protein>
    <recommendedName>
        <fullName evidence="1">Non-canonical E2 ubiquitin-conjugating enzyme C-terminal domain-containing protein</fullName>
    </recommendedName>
</protein>
<dbReference type="AlphaFoldDB" id="A0A0D3J8A5"/>
<dbReference type="InterPro" id="IPR018553">
    <property type="entry name" value="E2_Ub-conjug_enz"/>
</dbReference>
<keyword evidence="3" id="KW-1185">Reference proteome</keyword>
<evidence type="ECO:0000313" key="3">
    <source>
        <dbReference type="Proteomes" id="UP000013827"/>
    </source>
</evidence>
<dbReference type="EnsemblProtists" id="EOD19740">
    <property type="protein sequence ID" value="EOD19740"/>
    <property type="gene ID" value="EMIHUDRAFT_75396"/>
</dbReference>
<dbReference type="HOGENOM" id="CLU_021807_0_0_1"/>
<dbReference type="OMA" id="GANAHMA"/>
<dbReference type="eggNOG" id="ENOG502QRJJ">
    <property type="taxonomic scope" value="Eukaryota"/>
</dbReference>
<reference evidence="2" key="2">
    <citation type="submission" date="2024-10" db="UniProtKB">
        <authorList>
            <consortium name="EnsemblProtists"/>
        </authorList>
    </citation>
    <scope>IDENTIFICATION</scope>
</reference>
<dbReference type="PaxDb" id="2903-EOD19740"/>
<sequence length="462" mass="50900">RRMLRLVESVLSISRYTDAVDAPRLAGSAKRRQLQMREFDSVFTAIVLCCDYVKGQELAARQTSSRDYGVLLQTIFETARRYKIINPEKMGDTYAKLVYLLQDAAAPWAEEHLEFSPVAPVRTVHARLEELGAADMLSDPLIATATQTIAPEPGKARYTIEREIKAKERAIETLAARYRGAACEPDELRRCIYSIGDNHAYLYQARDPVDRVISLLLSHFGGEGGAGEGGAGEGGAGGGSLAIELGREGARLTHSHARQHAFVLQTLTLWREIANDMFRLWHLAEQDLLDPSNPYEQRDTGQGLQRVQEAPRTRAALLELLRATQLKASGGWVGSSLVHLGDSNVPNALLFIDKYSQVEHILNPLLATLDALPKLHADDQKIGAWIDATFGGVRALTRAILRDFFRFAFDGSGGDNFFDAGSCIDGRLTSAWNWCSQLPEKPFYIVFTLAGFTSFDGSLGGS</sequence>
<dbReference type="Proteomes" id="UP000013827">
    <property type="component" value="Unassembled WGS sequence"/>
</dbReference>
<dbReference type="PANTHER" id="PTHR31560">
    <property type="entry name" value="UPF0652 PROTEIN C16A11.03C-RELATED"/>
    <property type="match status" value="1"/>
</dbReference>
<organism evidence="2 3">
    <name type="scientific">Emiliania huxleyi (strain CCMP1516)</name>
    <dbReference type="NCBI Taxonomy" id="280463"/>
    <lineage>
        <taxon>Eukaryota</taxon>
        <taxon>Haptista</taxon>
        <taxon>Haptophyta</taxon>
        <taxon>Prymnesiophyceae</taxon>
        <taxon>Isochrysidales</taxon>
        <taxon>Noelaerhabdaceae</taxon>
        <taxon>Emiliania</taxon>
    </lineage>
</organism>
<reference evidence="3" key="1">
    <citation type="journal article" date="2013" name="Nature">
        <title>Pan genome of the phytoplankton Emiliania underpins its global distribution.</title>
        <authorList>
            <person name="Read B.A."/>
            <person name="Kegel J."/>
            <person name="Klute M.J."/>
            <person name="Kuo A."/>
            <person name="Lefebvre S.C."/>
            <person name="Maumus F."/>
            <person name="Mayer C."/>
            <person name="Miller J."/>
            <person name="Monier A."/>
            <person name="Salamov A."/>
            <person name="Young J."/>
            <person name="Aguilar M."/>
            <person name="Claverie J.M."/>
            <person name="Frickenhaus S."/>
            <person name="Gonzalez K."/>
            <person name="Herman E.K."/>
            <person name="Lin Y.C."/>
            <person name="Napier J."/>
            <person name="Ogata H."/>
            <person name="Sarno A.F."/>
            <person name="Shmutz J."/>
            <person name="Schroeder D."/>
            <person name="de Vargas C."/>
            <person name="Verret F."/>
            <person name="von Dassow P."/>
            <person name="Valentin K."/>
            <person name="Van de Peer Y."/>
            <person name="Wheeler G."/>
            <person name="Dacks J.B."/>
            <person name="Delwiche C.F."/>
            <person name="Dyhrman S.T."/>
            <person name="Glockner G."/>
            <person name="John U."/>
            <person name="Richards T."/>
            <person name="Worden A.Z."/>
            <person name="Zhang X."/>
            <person name="Grigoriev I.V."/>
            <person name="Allen A.E."/>
            <person name="Bidle K."/>
            <person name="Borodovsky M."/>
            <person name="Bowler C."/>
            <person name="Brownlee C."/>
            <person name="Cock J.M."/>
            <person name="Elias M."/>
            <person name="Gladyshev V.N."/>
            <person name="Groth M."/>
            <person name="Guda C."/>
            <person name="Hadaegh A."/>
            <person name="Iglesias-Rodriguez M.D."/>
            <person name="Jenkins J."/>
            <person name="Jones B.M."/>
            <person name="Lawson T."/>
            <person name="Leese F."/>
            <person name="Lindquist E."/>
            <person name="Lobanov A."/>
            <person name="Lomsadze A."/>
            <person name="Malik S.B."/>
            <person name="Marsh M.E."/>
            <person name="Mackinder L."/>
            <person name="Mock T."/>
            <person name="Mueller-Roeber B."/>
            <person name="Pagarete A."/>
            <person name="Parker M."/>
            <person name="Probert I."/>
            <person name="Quesneville H."/>
            <person name="Raines C."/>
            <person name="Rensing S.A."/>
            <person name="Riano-Pachon D.M."/>
            <person name="Richier S."/>
            <person name="Rokitta S."/>
            <person name="Shiraiwa Y."/>
            <person name="Soanes D.M."/>
            <person name="van der Giezen M."/>
            <person name="Wahlund T.M."/>
            <person name="Williams B."/>
            <person name="Wilson W."/>
            <person name="Wolfe G."/>
            <person name="Wurch L.L."/>
        </authorList>
    </citation>
    <scope>NUCLEOTIDE SEQUENCE</scope>
</reference>